<evidence type="ECO:0008006" key="5">
    <source>
        <dbReference type="Google" id="ProtNLM"/>
    </source>
</evidence>
<dbReference type="PANTHER" id="PTHR46013:SF7">
    <property type="entry name" value="IG-LIKE DOMAIN-CONTAINING PROTEIN"/>
    <property type="match status" value="1"/>
</dbReference>
<feature type="domain" description="Ig-like" evidence="1">
    <location>
        <begin position="820"/>
        <end position="903"/>
    </location>
</feature>
<dbReference type="Pfam" id="PF00942">
    <property type="entry name" value="CBM_3"/>
    <property type="match status" value="2"/>
</dbReference>
<dbReference type="PANTHER" id="PTHR46013">
    <property type="entry name" value="VASCULAR CELL ADHESION MOLECULE 1"/>
    <property type="match status" value="1"/>
</dbReference>
<dbReference type="InterPro" id="IPR012334">
    <property type="entry name" value="Pectin_lyas_fold"/>
</dbReference>
<evidence type="ECO:0000259" key="1">
    <source>
        <dbReference type="PROSITE" id="PS50835"/>
    </source>
</evidence>
<keyword evidence="4" id="KW-1185">Reference proteome</keyword>
<dbReference type="Proteomes" id="UP000249016">
    <property type="component" value="Unassembled WGS sequence"/>
</dbReference>
<dbReference type="InterPro" id="IPR006626">
    <property type="entry name" value="PbH1"/>
</dbReference>
<dbReference type="RefSeq" id="WP_111340361.1">
    <property type="nucleotide sequence ID" value="NZ_QLII01000001.1"/>
</dbReference>
<dbReference type="InterPro" id="IPR036179">
    <property type="entry name" value="Ig-like_dom_sf"/>
</dbReference>
<dbReference type="Pfam" id="PF17957">
    <property type="entry name" value="Big_7"/>
    <property type="match status" value="1"/>
</dbReference>
<feature type="domain" description="CBM3" evidence="2">
    <location>
        <begin position="1060"/>
        <end position="1213"/>
    </location>
</feature>
<organism evidence="3 4">
    <name type="scientific">Spirosoma telluris</name>
    <dbReference type="NCBI Taxonomy" id="2183553"/>
    <lineage>
        <taxon>Bacteria</taxon>
        <taxon>Pseudomonadati</taxon>
        <taxon>Bacteroidota</taxon>
        <taxon>Cytophagia</taxon>
        <taxon>Cytophagales</taxon>
        <taxon>Cytophagaceae</taxon>
        <taxon>Spirosoma</taxon>
    </lineage>
</organism>
<dbReference type="InterPro" id="IPR008965">
    <property type="entry name" value="CBM2/CBM3_carb-bd_dom_sf"/>
</dbReference>
<dbReference type="SMART" id="SM00710">
    <property type="entry name" value="PbH1"/>
    <property type="match status" value="5"/>
</dbReference>
<dbReference type="InterPro" id="IPR036966">
    <property type="entry name" value="CBM3_sf"/>
</dbReference>
<accession>A0A327NEC0</accession>
<dbReference type="SUPFAM" id="SSF49299">
    <property type="entry name" value="PKD domain"/>
    <property type="match status" value="1"/>
</dbReference>
<dbReference type="PROSITE" id="PS51172">
    <property type="entry name" value="CBM3"/>
    <property type="match status" value="2"/>
</dbReference>
<sequence length="1462" mass="152676">MRYSTSVSLYNNIFYSRSDKATGAPVNSLNLLQSNNLTFGGTDTPFFTGPRSLTGVDPQFVDAPNGNFQLMPTSPAVNAGSTNTGQYALNDLVGISRPQGPSVDMGAYELQGTFISISQQPASSSVVCVGTPVSVSVGVDGPVQTYQWYKDGNALTGVTSATTATLSLSAVTAADQGSYAVVISGSTSLTSSAFSLTVNVPPTVSIAANPSLTAATGSSVTLTASGADSYRWSTGATTAVLSASTAATYSVTGTTANGCSATATATVVFLAPPSVSMSFPQFNSSYLSGADINIQATATTPTGTTITKVEFFYDAAFSGTYTKIGEDLTAPYSIVWTAPTVPANGRSYQIRAVATNSAAMTAIQSGTGYNGISVYPANYASTRNWYVSAAASAANTAGTEALPFNTIQKAADRVSPGDTVFVMAGTYTGTSTNIVGIQRIGTPFRWIVFMPYKTDKPVLQLGNNNWQAFNILPAAAYIKIQGFEIVGNNASITLAQAQAQPGACEGPSPAATPIARFNGNGISISGRTGGNLRPHHIVIANNNVHDCAGAGISAIEADYVTIEDNSLANNSWYTVYGTSGISIFNSWNYDNATDTKMIVRRNRSFGNMLKIAWNIGGTGTNCKFYDGNGIILDNNRNTDPNNANVIKNPLGDYTGKFLVENNICYKNGGRGININYSDNALVINNTTYQNGQSDGGLGVGIDNEFIMQGSIGARIFNNIFYGKPGENPSSVSGSSNVQQNNNLTFSNAGAGYFAGNQNIVGQDPQFVDAANGDFRIASASPAINAGSNTAGQFATKDMMGIDRPQGLGVDIGAYELQGTPIVITQQPASSSAVCVGATVSASVLVDGPVQNYQWYKDGTALTDVASATTAMLSISAVTAADQGNYTVVITGFNSLTSSAFSLSVNTPPTAILTASGTISCTTPTVTLTATSGSNLTYSFGNGATQIGTGNTATVWQAGTYSVLVTSAEGCSVSASVDVSGSLTTPDAPNISSVSATQGAIDVTLSVSNCAGTVNWNGTDGSSSLVVSTSATGEFVYSVTCKVGVCVSPVTSVTVSIKVPPATLSVSYRDGDNNLPSNNVIRPYLKLNNEGTTGVSYSDLTIRYWLTVEDFSPLTNLSVYWAQLGASKVRMSYVPLAQPRQGAFGYIEYSFDASAGILAAGSNSGEIQTGIGKQNWTNLTETNDYSFASTASYTKTDRITIYKNGVLVGGTEPVAITPVTALKVYSENKNSSPTTNQISTHLKLANEGNSPVDYSQVTVRYWFSAEGTTPLVYNLDYAELGNSKINSKFVRENRAGTDTYLELSFVPTLGQLNPLSSTGIIQQRINKSDWSNFNEANDYSYKPAAALAENTHLTAYINGSLVYGQEPGPVGARVGIEPSGLRVLVLGNPIQGDIVSIQVTGVEGQSLHTELIDKGGQRVTKHLVEQAGSSEHIRLPVGQMAAGVLLLRVSTLTESQTLKVIKP</sequence>
<dbReference type="InterPro" id="IPR007110">
    <property type="entry name" value="Ig-like_dom"/>
</dbReference>
<dbReference type="InterPro" id="IPR013783">
    <property type="entry name" value="Ig-like_fold"/>
</dbReference>
<dbReference type="SUPFAM" id="SSF51126">
    <property type="entry name" value="Pectin lyase-like"/>
    <property type="match status" value="2"/>
</dbReference>
<proteinExistence type="predicted"/>
<dbReference type="Gene3D" id="2.160.20.10">
    <property type="entry name" value="Single-stranded right-handed beta-helix, Pectin lyase-like"/>
    <property type="match status" value="2"/>
</dbReference>
<name>A0A327NEC0_9BACT</name>
<dbReference type="EMBL" id="QLII01000001">
    <property type="protein sequence ID" value="RAI73482.1"/>
    <property type="molecule type" value="Genomic_DNA"/>
</dbReference>
<dbReference type="SUPFAM" id="SSF49384">
    <property type="entry name" value="Carbohydrate-binding domain"/>
    <property type="match status" value="2"/>
</dbReference>
<dbReference type="PROSITE" id="PS50835">
    <property type="entry name" value="IG_LIKE"/>
    <property type="match status" value="2"/>
</dbReference>
<dbReference type="Gene3D" id="2.60.40.10">
    <property type="entry name" value="Immunoglobulins"/>
    <property type="match status" value="4"/>
</dbReference>
<feature type="domain" description="CBM3" evidence="2">
    <location>
        <begin position="1217"/>
        <end position="1367"/>
    </location>
</feature>
<dbReference type="SMART" id="SM00409">
    <property type="entry name" value="IG"/>
    <property type="match status" value="3"/>
</dbReference>
<dbReference type="Gene3D" id="2.60.40.710">
    <property type="entry name" value="Endoglucanase-like"/>
    <property type="match status" value="2"/>
</dbReference>
<dbReference type="SMART" id="SM01067">
    <property type="entry name" value="CBM_3"/>
    <property type="match status" value="2"/>
</dbReference>
<dbReference type="Pfam" id="PF13927">
    <property type="entry name" value="Ig_3"/>
    <property type="match status" value="2"/>
</dbReference>
<protein>
    <recommendedName>
        <fullName evidence="5">Ig-like domain-containing protein</fullName>
    </recommendedName>
</protein>
<comment type="caution">
    <text evidence="3">The sequence shown here is derived from an EMBL/GenBank/DDBJ whole genome shotgun (WGS) entry which is preliminary data.</text>
</comment>
<evidence type="ECO:0000313" key="3">
    <source>
        <dbReference type="EMBL" id="RAI73482.1"/>
    </source>
</evidence>
<dbReference type="InterPro" id="IPR011050">
    <property type="entry name" value="Pectin_lyase_fold/virulence"/>
</dbReference>
<dbReference type="InterPro" id="IPR059226">
    <property type="entry name" value="Choice_anch_Q_dom"/>
</dbReference>
<evidence type="ECO:0000259" key="2">
    <source>
        <dbReference type="PROSITE" id="PS51172"/>
    </source>
</evidence>
<dbReference type="GO" id="GO:0030248">
    <property type="term" value="F:cellulose binding"/>
    <property type="evidence" value="ECO:0007669"/>
    <property type="project" value="InterPro"/>
</dbReference>
<dbReference type="GO" id="GO:0005975">
    <property type="term" value="P:carbohydrate metabolic process"/>
    <property type="evidence" value="ECO:0007669"/>
    <property type="project" value="InterPro"/>
</dbReference>
<dbReference type="InterPro" id="IPR001956">
    <property type="entry name" value="CBM3"/>
</dbReference>
<feature type="domain" description="Ig-like" evidence="1">
    <location>
        <begin position="101"/>
        <end position="197"/>
    </location>
</feature>
<dbReference type="SUPFAM" id="SSF48726">
    <property type="entry name" value="Immunoglobulin"/>
    <property type="match status" value="2"/>
</dbReference>
<evidence type="ECO:0000313" key="4">
    <source>
        <dbReference type="Proteomes" id="UP000249016"/>
    </source>
</evidence>
<gene>
    <name evidence="3" type="ORF">HMF3257_01875</name>
</gene>
<dbReference type="OrthoDB" id="602637at2"/>
<dbReference type="NCBIfam" id="NF041518">
    <property type="entry name" value="choice_anch_Q"/>
    <property type="match status" value="2"/>
</dbReference>
<dbReference type="InterPro" id="IPR035986">
    <property type="entry name" value="PKD_dom_sf"/>
</dbReference>
<reference evidence="3 4" key="1">
    <citation type="submission" date="2018-06" db="EMBL/GenBank/DDBJ databases">
        <title>Spirosoma sp. HMF3257 Genome sequencing and assembly.</title>
        <authorList>
            <person name="Kang H."/>
            <person name="Cha I."/>
            <person name="Kim H."/>
            <person name="Kang J."/>
            <person name="Joh K."/>
        </authorList>
    </citation>
    <scope>NUCLEOTIDE SEQUENCE [LARGE SCALE GENOMIC DNA]</scope>
    <source>
        <strain evidence="3 4">HMF3257</strain>
    </source>
</reference>
<dbReference type="InterPro" id="IPR003599">
    <property type="entry name" value="Ig_sub"/>
</dbReference>